<dbReference type="OrthoDB" id="6513136at2759"/>
<sequence length="777" mass="89384">MKVLQTKCLSRKRKRNAANVRKTVQGSKVRMSNTLSTVNALIDVEYRILSSQQQRIVNDILEAIHVFKDDVFLHGVDKNALLKSELNIVEQDAVNEIKAKLYFSSDSTISSEYVASSFVTALCAAPEQEIDDVWNTKTSIRNGIDVKPVCVLRFYRCAIQLVDARRRSGNTYDKQKDEQQHANNPPRAARTLHPAAATINEGCKRRVKNRTVSGPLPRVAANINEIKAYDRLQLVRLQLQEHNIHQLPNVIKHMEEDITKDLSPAYCNTLREEIQMRDFTKTNLQNQSQRNNKSRTGIVECTNAELTDMLLVFGHCQGNGRECVREYRQRFPTQTFAPEEILERVAEDRTLSTRRSGSPVEVSKNVVHTVIKEQKNCFIHIISKQCTIFYLLILVTGRKILLTDEACITKKGIANLHNEHVYAEENSDATRQDGTPPHFTLNFRNSLNRQYRDRWNGRGNYAPVNWLPRSPDMTPLDFFLWGALTAIVHFRPVDTEQEFFYAYQGSLDSLKQDLSRFWQIDNPLQIKPNLSFQEVACEHFAENTYRDASGRFVVSILFKSNPAQLGDSKTMPPPPRRSYSIERKLNENPSLKGEYTLFMREYESLHHITKIKISEVDNFQSFYLPHHPVVKYASLIRKVRVVFDASGKSDSNISLNELQLVGLTLQRGLFSILVNFRQYLIGLSADITKMYRQILTRLEGPRCYYYIIFYQRVDRPPTLHYVILDGVYNVAKTLRLILEGMKVFSFHPGSLHSSHVVLQSNAMKNHLSSTRSDYIAY</sequence>
<evidence type="ECO:0000313" key="2">
    <source>
        <dbReference type="EMBL" id="KAF2883809.1"/>
    </source>
</evidence>
<accession>A0A8K0CAT2</accession>
<dbReference type="PANTHER" id="PTHR47326">
    <property type="entry name" value="TRANSPOSABLE ELEMENT TC3 TRANSPOSASE-LIKE PROTEIN"/>
    <property type="match status" value="1"/>
</dbReference>
<proteinExistence type="predicted"/>
<evidence type="ECO:0008006" key="4">
    <source>
        <dbReference type="Google" id="ProtNLM"/>
    </source>
</evidence>
<name>A0A8K0CAT2_IGNLU</name>
<dbReference type="Gene3D" id="3.30.420.10">
    <property type="entry name" value="Ribonuclease H-like superfamily/Ribonuclease H"/>
    <property type="match status" value="1"/>
</dbReference>
<gene>
    <name evidence="2" type="ORF">ILUMI_22395</name>
</gene>
<keyword evidence="3" id="KW-1185">Reference proteome</keyword>
<reference evidence="2" key="1">
    <citation type="submission" date="2019-08" db="EMBL/GenBank/DDBJ databases">
        <title>The genome of the North American firefly Photinus pyralis.</title>
        <authorList>
            <consortium name="Photinus pyralis genome working group"/>
            <person name="Fallon T.R."/>
            <person name="Sander Lower S.E."/>
            <person name="Weng J.-K."/>
        </authorList>
    </citation>
    <scope>NUCLEOTIDE SEQUENCE</scope>
    <source>
        <strain evidence="2">TRF0915ILg1</strain>
        <tissue evidence="2">Whole body</tissue>
    </source>
</reference>
<evidence type="ECO:0000313" key="3">
    <source>
        <dbReference type="Proteomes" id="UP000801492"/>
    </source>
</evidence>
<comment type="caution">
    <text evidence="2">The sequence shown here is derived from an EMBL/GenBank/DDBJ whole genome shotgun (WGS) entry which is preliminary data.</text>
</comment>
<feature type="region of interest" description="Disordered" evidence="1">
    <location>
        <begin position="170"/>
        <end position="189"/>
    </location>
</feature>
<dbReference type="Proteomes" id="UP000801492">
    <property type="component" value="Unassembled WGS sequence"/>
</dbReference>
<dbReference type="EMBL" id="VTPC01090290">
    <property type="protein sequence ID" value="KAF2883809.1"/>
    <property type="molecule type" value="Genomic_DNA"/>
</dbReference>
<dbReference type="InterPro" id="IPR036397">
    <property type="entry name" value="RNaseH_sf"/>
</dbReference>
<dbReference type="PANTHER" id="PTHR47326:SF1">
    <property type="entry name" value="HTH PSQ-TYPE DOMAIN-CONTAINING PROTEIN"/>
    <property type="match status" value="1"/>
</dbReference>
<protein>
    <recommendedName>
        <fullName evidence="4">DUF4817 domain-containing protein</fullName>
    </recommendedName>
</protein>
<dbReference type="AlphaFoldDB" id="A0A8K0CAT2"/>
<dbReference type="GO" id="GO:0003676">
    <property type="term" value="F:nucleic acid binding"/>
    <property type="evidence" value="ECO:0007669"/>
    <property type="project" value="InterPro"/>
</dbReference>
<organism evidence="2 3">
    <name type="scientific">Ignelater luminosus</name>
    <name type="common">Cucubano</name>
    <name type="synonym">Pyrophorus luminosus</name>
    <dbReference type="NCBI Taxonomy" id="2038154"/>
    <lineage>
        <taxon>Eukaryota</taxon>
        <taxon>Metazoa</taxon>
        <taxon>Ecdysozoa</taxon>
        <taxon>Arthropoda</taxon>
        <taxon>Hexapoda</taxon>
        <taxon>Insecta</taxon>
        <taxon>Pterygota</taxon>
        <taxon>Neoptera</taxon>
        <taxon>Endopterygota</taxon>
        <taxon>Coleoptera</taxon>
        <taxon>Polyphaga</taxon>
        <taxon>Elateriformia</taxon>
        <taxon>Elateroidea</taxon>
        <taxon>Elateridae</taxon>
        <taxon>Agrypninae</taxon>
        <taxon>Pyrophorini</taxon>
        <taxon>Ignelater</taxon>
    </lineage>
</organism>
<evidence type="ECO:0000256" key="1">
    <source>
        <dbReference type="SAM" id="MobiDB-lite"/>
    </source>
</evidence>